<evidence type="ECO:0000259" key="2">
    <source>
        <dbReference type="Pfam" id="PF13240"/>
    </source>
</evidence>
<dbReference type="STRING" id="1121025.SAMN02745249_01317"/>
<feature type="domain" description="Zinc-ribbon" evidence="2">
    <location>
        <begin position="10"/>
        <end position="31"/>
    </location>
</feature>
<feature type="transmembrane region" description="Helical" evidence="1">
    <location>
        <begin position="191"/>
        <end position="211"/>
    </location>
</feature>
<reference evidence="3 4" key="1">
    <citation type="submission" date="2016-11" db="EMBL/GenBank/DDBJ databases">
        <authorList>
            <person name="Jaros S."/>
            <person name="Januszkiewicz K."/>
            <person name="Wedrychowicz H."/>
        </authorList>
    </citation>
    <scope>NUCLEOTIDE SEQUENCE [LARGE SCALE GENOMIC DNA]</scope>
    <source>
        <strain evidence="3 4">DSM 15692</strain>
    </source>
</reference>
<feature type="transmembrane region" description="Helical" evidence="1">
    <location>
        <begin position="127"/>
        <end position="148"/>
    </location>
</feature>
<dbReference type="InterPro" id="IPR026870">
    <property type="entry name" value="Zinc_ribbon_dom"/>
</dbReference>
<evidence type="ECO:0000313" key="3">
    <source>
        <dbReference type="EMBL" id="SHE86762.1"/>
    </source>
</evidence>
<keyword evidence="4" id="KW-1185">Reference proteome</keyword>
<name>A0A1M4X0P0_9LACT</name>
<evidence type="ECO:0000256" key="1">
    <source>
        <dbReference type="SAM" id="Phobius"/>
    </source>
</evidence>
<keyword evidence="1" id="KW-0472">Membrane</keyword>
<dbReference type="EMBL" id="FQUF01000018">
    <property type="protein sequence ID" value="SHE86762.1"/>
    <property type="molecule type" value="Genomic_DNA"/>
</dbReference>
<dbReference type="Pfam" id="PF13240">
    <property type="entry name" value="Zn_Ribbon_1"/>
    <property type="match status" value="1"/>
</dbReference>
<dbReference type="RefSeq" id="WP_073298010.1">
    <property type="nucleotide sequence ID" value="NZ_FQUF01000018.1"/>
</dbReference>
<proteinExistence type="predicted"/>
<dbReference type="OrthoDB" id="2274225at2"/>
<evidence type="ECO:0000313" key="4">
    <source>
        <dbReference type="Proteomes" id="UP000184128"/>
    </source>
</evidence>
<protein>
    <submittedName>
        <fullName evidence="3">Zinc-ribbon domain-containing protein</fullName>
    </submittedName>
</protein>
<keyword evidence="1" id="KW-0812">Transmembrane</keyword>
<accession>A0A1M4X0P0</accession>
<feature type="transmembrane region" description="Helical" evidence="1">
    <location>
        <begin position="168"/>
        <end position="185"/>
    </location>
</feature>
<feature type="transmembrane region" description="Helical" evidence="1">
    <location>
        <begin position="223"/>
        <end position="244"/>
    </location>
</feature>
<feature type="transmembrane region" description="Helical" evidence="1">
    <location>
        <begin position="102"/>
        <end position="121"/>
    </location>
</feature>
<dbReference type="Proteomes" id="UP000184128">
    <property type="component" value="Unassembled WGS sequence"/>
</dbReference>
<gene>
    <name evidence="3" type="ORF">SAMN02745249_01317</name>
</gene>
<keyword evidence="1" id="KW-1133">Transmembrane helix</keyword>
<dbReference type="AlphaFoldDB" id="A0A1M4X0P0"/>
<sequence>MVEEKQMMICNECGNKLRSTAKFCKNCGTKVDPENVVMVEETEIDRVKEIDQGEEVVENISTDETTAASSIDLDRIEHYFFSYLDFLKETLMKPSSVFEFETHSWVFGTISLILFSLFYPFPVDQDFWLAFFVNVILQLAIVSLLFMLNKYFLSGKDTYLEVLSKYGGLMNTQVILSLALRIIGLDSFLGVLIFTVTLINQLNIFNLYIFNTQPQSNKKLDRYYQVLISYVALIVVVSIVFSIFGNSI</sequence>
<organism evidence="3 4">
    <name type="scientific">Atopostipes suicloacalis DSM 15692</name>
    <dbReference type="NCBI Taxonomy" id="1121025"/>
    <lineage>
        <taxon>Bacteria</taxon>
        <taxon>Bacillati</taxon>
        <taxon>Bacillota</taxon>
        <taxon>Bacilli</taxon>
        <taxon>Lactobacillales</taxon>
        <taxon>Carnobacteriaceae</taxon>
        <taxon>Atopostipes</taxon>
    </lineage>
</organism>